<organism evidence="1 2">
    <name type="scientific">Intestinibaculum porci</name>
    <dbReference type="NCBI Taxonomy" id="2487118"/>
    <lineage>
        <taxon>Bacteria</taxon>
        <taxon>Bacillati</taxon>
        <taxon>Bacillota</taxon>
        <taxon>Erysipelotrichia</taxon>
        <taxon>Erysipelotrichales</taxon>
        <taxon>Erysipelotrichaceae</taxon>
        <taxon>Intestinibaculum</taxon>
    </lineage>
</organism>
<dbReference type="InParanoid" id="A0A3G9J2W4"/>
<sequence length="110" mass="12947">MLNVHAVNTKLAKEVSCFDIKNKKYKMMIEVEFTDYNPIEFSYSMLDQWIKSTILQKTIFPEEVAQLVFEKMYSMTKDEGHDCPFIVHVYTTKNKENLNVSVTMEHKLGE</sequence>
<dbReference type="Proteomes" id="UP000268059">
    <property type="component" value="Chromosome"/>
</dbReference>
<name>A0A3G9J2W4_9FIRM</name>
<proteinExistence type="predicted"/>
<keyword evidence="2" id="KW-1185">Reference proteome</keyword>
<accession>A0A3G9J2W4</accession>
<dbReference type="EMBL" id="AP019309">
    <property type="protein sequence ID" value="BBH25500.1"/>
    <property type="molecule type" value="Genomic_DNA"/>
</dbReference>
<gene>
    <name evidence="1" type="ORF">SG0102_04340</name>
</gene>
<dbReference type="RefSeq" id="WP_125118443.1">
    <property type="nucleotide sequence ID" value="NZ_AP019309.1"/>
</dbReference>
<reference evidence="1 2" key="1">
    <citation type="submission" date="2018-11" db="EMBL/GenBank/DDBJ databases">
        <title>Novel Erysipelotrichaceae bacterium isolated from small intestine of a swine.</title>
        <authorList>
            <person name="Kim J.S."/>
            <person name="Choe H."/>
            <person name="Lee Y.R."/>
            <person name="Kim K.M."/>
            <person name="Park D.S."/>
        </authorList>
    </citation>
    <scope>NUCLEOTIDE SEQUENCE [LARGE SCALE GENOMIC DNA]</scope>
    <source>
        <strain evidence="1 2">SG0102</strain>
    </source>
</reference>
<dbReference type="AlphaFoldDB" id="A0A3G9J2W4"/>
<protein>
    <submittedName>
        <fullName evidence="1">Uncharacterized protein</fullName>
    </submittedName>
</protein>
<dbReference type="OrthoDB" id="3035257at2"/>
<dbReference type="KEGG" id="ebm:SG0102_04340"/>
<evidence type="ECO:0000313" key="1">
    <source>
        <dbReference type="EMBL" id="BBH25500.1"/>
    </source>
</evidence>
<evidence type="ECO:0000313" key="2">
    <source>
        <dbReference type="Proteomes" id="UP000268059"/>
    </source>
</evidence>